<feature type="domain" description="UvrD-like helicase ATP-binding" evidence="6">
    <location>
        <begin position="96"/>
        <end position="167"/>
    </location>
</feature>
<dbReference type="SUPFAM" id="SSF52540">
    <property type="entry name" value="P-loop containing nucleoside triphosphate hydrolases"/>
    <property type="match status" value="1"/>
</dbReference>
<evidence type="ECO:0000313" key="9">
    <source>
        <dbReference type="Proteomes" id="UP000050266"/>
    </source>
</evidence>
<dbReference type="InterPro" id="IPR000212">
    <property type="entry name" value="DNA_helicase_UvrD/REP"/>
</dbReference>
<dbReference type="GO" id="GO:0043138">
    <property type="term" value="F:3'-5' DNA helicase activity"/>
    <property type="evidence" value="ECO:0007669"/>
    <property type="project" value="TreeGrafter"/>
</dbReference>
<organism evidence="8 9">
    <name type="scientific">Pseudomonas amygdali pv. ulmi</name>
    <dbReference type="NCBI Taxonomy" id="251720"/>
    <lineage>
        <taxon>Bacteria</taxon>
        <taxon>Pseudomonadati</taxon>
        <taxon>Pseudomonadota</taxon>
        <taxon>Gammaproteobacteria</taxon>
        <taxon>Pseudomonadales</taxon>
        <taxon>Pseudomonadaceae</taxon>
        <taxon>Pseudomonas</taxon>
        <taxon>Pseudomonas amygdali</taxon>
    </lineage>
</organism>
<dbReference type="GO" id="GO:0000725">
    <property type="term" value="P:recombinational repair"/>
    <property type="evidence" value="ECO:0007669"/>
    <property type="project" value="TreeGrafter"/>
</dbReference>
<evidence type="ECO:0000259" key="6">
    <source>
        <dbReference type="Pfam" id="PF00580"/>
    </source>
</evidence>
<dbReference type="InterPro" id="IPR014016">
    <property type="entry name" value="UvrD-like_ATP-bd"/>
</dbReference>
<dbReference type="EMBL" id="LJRQ01000118">
    <property type="protein sequence ID" value="KPZ14914.1"/>
    <property type="molecule type" value="Genomic_DNA"/>
</dbReference>
<keyword evidence="1" id="KW-0547">Nucleotide-binding</keyword>
<protein>
    <recommendedName>
        <fullName evidence="5">DNA 3'-5' helicase II</fullName>
    </recommendedName>
</protein>
<dbReference type="Pfam" id="PF00580">
    <property type="entry name" value="UvrD-helicase"/>
    <property type="match status" value="1"/>
</dbReference>
<evidence type="ECO:0000313" key="8">
    <source>
        <dbReference type="EMBL" id="KPZ14914.1"/>
    </source>
</evidence>
<evidence type="ECO:0000256" key="5">
    <source>
        <dbReference type="ARBA" id="ARBA00034923"/>
    </source>
</evidence>
<keyword evidence="3" id="KW-0347">Helicase</keyword>
<dbReference type="RefSeq" id="WP_057431632.1">
    <property type="nucleotide sequence ID" value="NZ_LIHQ01000208.1"/>
</dbReference>
<dbReference type="PANTHER" id="PTHR11070:SF2">
    <property type="entry name" value="ATP-DEPENDENT DNA HELICASE SRS2"/>
    <property type="match status" value="1"/>
</dbReference>
<name>A0A0Q0DAC9_PSEA0</name>
<dbReference type="PANTHER" id="PTHR11070">
    <property type="entry name" value="UVRD / RECB / PCRA DNA HELICASE FAMILY MEMBER"/>
    <property type="match status" value="1"/>
</dbReference>
<dbReference type="GO" id="GO:0003677">
    <property type="term" value="F:DNA binding"/>
    <property type="evidence" value="ECO:0007669"/>
    <property type="project" value="InterPro"/>
</dbReference>
<dbReference type="GO" id="GO:0005524">
    <property type="term" value="F:ATP binding"/>
    <property type="evidence" value="ECO:0007669"/>
    <property type="project" value="UniProtKB-KW"/>
</dbReference>
<evidence type="ECO:0000256" key="2">
    <source>
        <dbReference type="ARBA" id="ARBA00022801"/>
    </source>
</evidence>
<reference evidence="8 9" key="1">
    <citation type="submission" date="2015-09" db="EMBL/GenBank/DDBJ databases">
        <title>Genome announcement of multiple Pseudomonas syringae strains.</title>
        <authorList>
            <person name="Thakur S."/>
            <person name="Wang P.W."/>
            <person name="Gong Y."/>
            <person name="Weir B.S."/>
            <person name="Guttman D.S."/>
        </authorList>
    </citation>
    <scope>NUCLEOTIDE SEQUENCE [LARGE SCALE GENOMIC DNA]</scope>
    <source>
        <strain evidence="8 9">ICMP3962</strain>
    </source>
</reference>
<dbReference type="Proteomes" id="UP000050266">
    <property type="component" value="Unassembled WGS sequence"/>
</dbReference>
<dbReference type="InterPro" id="IPR027417">
    <property type="entry name" value="P-loop_NTPase"/>
</dbReference>
<dbReference type="AlphaFoldDB" id="A0A0Q0DAC9"/>
<evidence type="ECO:0000259" key="7">
    <source>
        <dbReference type="Pfam" id="PF13538"/>
    </source>
</evidence>
<dbReference type="InterPro" id="IPR027785">
    <property type="entry name" value="UvrD-like_helicase_C"/>
</dbReference>
<comment type="caution">
    <text evidence="8">The sequence shown here is derived from an EMBL/GenBank/DDBJ whole genome shotgun (WGS) entry which is preliminary data.</text>
</comment>
<keyword evidence="2" id="KW-0378">Hydrolase</keyword>
<proteinExistence type="predicted"/>
<evidence type="ECO:0000256" key="4">
    <source>
        <dbReference type="ARBA" id="ARBA00022840"/>
    </source>
</evidence>
<dbReference type="PATRIC" id="fig|251720.4.peg.663"/>
<dbReference type="OrthoDB" id="7211215at2"/>
<dbReference type="GO" id="GO:0016787">
    <property type="term" value="F:hydrolase activity"/>
    <property type="evidence" value="ECO:0007669"/>
    <property type="project" value="UniProtKB-KW"/>
</dbReference>
<accession>A0A0Q0DAC9</accession>
<evidence type="ECO:0000256" key="3">
    <source>
        <dbReference type="ARBA" id="ARBA00022806"/>
    </source>
</evidence>
<evidence type="ECO:0000256" key="1">
    <source>
        <dbReference type="ARBA" id="ARBA00022741"/>
    </source>
</evidence>
<keyword evidence="4" id="KW-0067">ATP-binding</keyword>
<sequence>MVTPESILALSRKAVVAPAGHGKTELIAKVAGLGRRTLVLTHTHAGVHAIRSRLKRMHVASESVVVDTIASWARRYVQAFPNRSGRQALHPTKPNWDDVYLGAISVLQSSVVQEVIKASYDRVLIDEYQDCEQHQHSIAMWLSCIVPTVVFGDPMQGIFEFVETKISWNTTVATSFTPVFDLVVPHRWASANAELGRWIAETRQKLMLGHPIDLRDGPITYIQSNDTFDMSLFFDGFDTRSGTTAAINCWRKTCDQLAKSTKGAFQAIEEIAARRLMDFAEIWDMPGSTPQARAEALGALINDAVTRAATSSELPSDPVLDIEIDAAWAHFSVSGTAMQALDVLRLERSHPLSRTFRGELMADTRRALSELVEGRHHSLVTASEAVRQRLSLTGRAPVARTISTPLLLKGLEFDHVLIPDASHYTTQRFAAAKLFYVAISRARHTLTISSKSPILQFPVPNL</sequence>
<dbReference type="Pfam" id="PF13538">
    <property type="entry name" value="UvrD_C_2"/>
    <property type="match status" value="1"/>
</dbReference>
<dbReference type="GO" id="GO:0005829">
    <property type="term" value="C:cytosol"/>
    <property type="evidence" value="ECO:0007669"/>
    <property type="project" value="TreeGrafter"/>
</dbReference>
<dbReference type="Gene3D" id="3.40.50.300">
    <property type="entry name" value="P-loop containing nucleotide triphosphate hydrolases"/>
    <property type="match status" value="2"/>
</dbReference>
<feature type="domain" description="UvrD-like helicase C-terminal" evidence="7">
    <location>
        <begin position="409"/>
        <end position="448"/>
    </location>
</feature>
<gene>
    <name evidence="8" type="ORF">ALO41_00515</name>
</gene>